<feature type="region of interest" description="Disordered" evidence="4">
    <location>
        <begin position="1"/>
        <end position="22"/>
    </location>
</feature>
<dbReference type="PROSITE" id="PS00041">
    <property type="entry name" value="HTH_ARAC_FAMILY_1"/>
    <property type="match status" value="1"/>
</dbReference>
<dbReference type="SUPFAM" id="SSF46689">
    <property type="entry name" value="Homeodomain-like"/>
    <property type="match status" value="2"/>
</dbReference>
<evidence type="ECO:0000313" key="6">
    <source>
        <dbReference type="EMBL" id="QDE39845.1"/>
    </source>
</evidence>
<dbReference type="InterPro" id="IPR018060">
    <property type="entry name" value="HTH_AraC"/>
</dbReference>
<evidence type="ECO:0000313" key="7">
    <source>
        <dbReference type="Proteomes" id="UP000316093"/>
    </source>
</evidence>
<keyword evidence="1" id="KW-0805">Transcription regulation</keyword>
<protein>
    <submittedName>
        <fullName evidence="6">Helix-turn-helix transcriptional regulator</fullName>
    </submittedName>
</protein>
<evidence type="ECO:0000256" key="2">
    <source>
        <dbReference type="ARBA" id="ARBA00023125"/>
    </source>
</evidence>
<name>A0A4Y5Z630_9GAMM</name>
<dbReference type="OrthoDB" id="9809338at2"/>
<accession>A0A4Y5Z630</accession>
<feature type="domain" description="HTH araC/xylS-type" evidence="5">
    <location>
        <begin position="76"/>
        <end position="183"/>
    </location>
</feature>
<sequence length="197" mass="21487">MWRWPMQPTLPRELTGTGDTTRATVHDPLLERLGRILLDVLSLPGRGGDAASHVLDAVRARVIETGWAAQAPGRPAGALHLWQEDLAKAMLVGDDEGHAGVAAIAGACGLSSGQFSRAFKVGVGMSPQRWRLARKVERAKALMREGHLSLTDIACECGFAEQSHFNHTFLKFVGESPGAWRRREMPDAAPRSTHPRR</sequence>
<dbReference type="InterPro" id="IPR050204">
    <property type="entry name" value="AraC_XylS_family_regulators"/>
</dbReference>
<evidence type="ECO:0000256" key="4">
    <source>
        <dbReference type="SAM" id="MobiDB-lite"/>
    </source>
</evidence>
<dbReference type="GO" id="GO:0043565">
    <property type="term" value="F:sequence-specific DNA binding"/>
    <property type="evidence" value="ECO:0007669"/>
    <property type="project" value="InterPro"/>
</dbReference>
<dbReference type="Pfam" id="PF12833">
    <property type="entry name" value="HTH_18"/>
    <property type="match status" value="1"/>
</dbReference>
<keyword evidence="2" id="KW-0238">DNA-binding</keyword>
<dbReference type="PANTHER" id="PTHR46796">
    <property type="entry name" value="HTH-TYPE TRANSCRIPTIONAL ACTIVATOR RHAS-RELATED"/>
    <property type="match status" value="1"/>
</dbReference>
<keyword evidence="7" id="KW-1185">Reference proteome</keyword>
<dbReference type="InterPro" id="IPR018062">
    <property type="entry name" value="HTH_AraC-typ_CS"/>
</dbReference>
<organism evidence="6 7">
    <name type="scientific">Luteibacter pinisoli</name>
    <dbReference type="NCBI Taxonomy" id="2589080"/>
    <lineage>
        <taxon>Bacteria</taxon>
        <taxon>Pseudomonadati</taxon>
        <taxon>Pseudomonadota</taxon>
        <taxon>Gammaproteobacteria</taxon>
        <taxon>Lysobacterales</taxon>
        <taxon>Rhodanobacteraceae</taxon>
        <taxon>Luteibacter</taxon>
    </lineage>
</organism>
<dbReference type="InterPro" id="IPR009057">
    <property type="entry name" value="Homeodomain-like_sf"/>
</dbReference>
<dbReference type="Gene3D" id="1.10.10.60">
    <property type="entry name" value="Homeodomain-like"/>
    <property type="match status" value="2"/>
</dbReference>
<dbReference type="GO" id="GO:0003700">
    <property type="term" value="F:DNA-binding transcription factor activity"/>
    <property type="evidence" value="ECO:0007669"/>
    <property type="project" value="InterPro"/>
</dbReference>
<gene>
    <name evidence="6" type="ORF">FIV34_11800</name>
</gene>
<reference evidence="6 7" key="1">
    <citation type="submission" date="2019-06" db="EMBL/GenBank/DDBJ databases">
        <title>A complete genome sequence for Luteibacter pinisoli MAH-14.</title>
        <authorList>
            <person name="Baltrus D.A."/>
        </authorList>
    </citation>
    <scope>NUCLEOTIDE SEQUENCE [LARGE SCALE GENOMIC DNA]</scope>
    <source>
        <strain evidence="6 7">MAH-14</strain>
    </source>
</reference>
<proteinExistence type="predicted"/>
<dbReference type="SMART" id="SM00342">
    <property type="entry name" value="HTH_ARAC"/>
    <property type="match status" value="1"/>
</dbReference>
<keyword evidence="3" id="KW-0804">Transcription</keyword>
<dbReference type="PANTHER" id="PTHR46796:SF14">
    <property type="entry name" value="TRANSCRIPTIONAL REGULATORY PROTEIN"/>
    <property type="match status" value="1"/>
</dbReference>
<dbReference type="Proteomes" id="UP000316093">
    <property type="component" value="Chromosome"/>
</dbReference>
<dbReference type="AlphaFoldDB" id="A0A4Y5Z630"/>
<dbReference type="KEGG" id="lpy:FIV34_11800"/>
<dbReference type="EMBL" id="CP041046">
    <property type="protein sequence ID" value="QDE39845.1"/>
    <property type="molecule type" value="Genomic_DNA"/>
</dbReference>
<dbReference type="PROSITE" id="PS01124">
    <property type="entry name" value="HTH_ARAC_FAMILY_2"/>
    <property type="match status" value="1"/>
</dbReference>
<evidence type="ECO:0000259" key="5">
    <source>
        <dbReference type="PROSITE" id="PS01124"/>
    </source>
</evidence>
<evidence type="ECO:0000256" key="3">
    <source>
        <dbReference type="ARBA" id="ARBA00023163"/>
    </source>
</evidence>
<evidence type="ECO:0000256" key="1">
    <source>
        <dbReference type="ARBA" id="ARBA00023015"/>
    </source>
</evidence>